<proteinExistence type="predicted"/>
<accession>A0ABQ3CLR6</accession>
<evidence type="ECO:0000313" key="2">
    <source>
        <dbReference type="Proteomes" id="UP000653644"/>
    </source>
</evidence>
<dbReference type="Proteomes" id="UP000653644">
    <property type="component" value="Unassembled WGS sequence"/>
</dbReference>
<sequence>MDAVQGGVDVPAVVGAHRADLHADAADGQVGREGERSDHVTLSLLSYARHARFALSLSGDHCPRFTTG</sequence>
<keyword evidence="2" id="KW-1185">Reference proteome</keyword>
<dbReference type="EMBL" id="BMVN01000010">
    <property type="protein sequence ID" value="GHA27504.1"/>
    <property type="molecule type" value="Genomic_DNA"/>
</dbReference>
<name>A0ABQ3CLR6_9ACTN</name>
<evidence type="ECO:0000313" key="1">
    <source>
        <dbReference type="EMBL" id="GHA27504.1"/>
    </source>
</evidence>
<comment type="caution">
    <text evidence="1">The sequence shown here is derived from an EMBL/GenBank/DDBJ whole genome shotgun (WGS) entry which is preliminary data.</text>
</comment>
<protein>
    <submittedName>
        <fullName evidence="1">Uncharacterized protein</fullName>
    </submittedName>
</protein>
<gene>
    <name evidence="1" type="ORF">GCM10010345_35300</name>
</gene>
<reference evidence="2" key="1">
    <citation type="journal article" date="2019" name="Int. J. Syst. Evol. Microbiol.">
        <title>The Global Catalogue of Microorganisms (GCM) 10K type strain sequencing project: providing services to taxonomists for standard genome sequencing and annotation.</title>
        <authorList>
            <consortium name="The Broad Institute Genomics Platform"/>
            <consortium name="The Broad Institute Genome Sequencing Center for Infectious Disease"/>
            <person name="Wu L."/>
            <person name="Ma J."/>
        </authorList>
    </citation>
    <scope>NUCLEOTIDE SEQUENCE [LARGE SCALE GENOMIC DNA]</scope>
    <source>
        <strain evidence="2">JCM 4733</strain>
    </source>
</reference>
<organism evidence="1 2">
    <name type="scientific">Streptomyces canarius</name>
    <dbReference type="NCBI Taxonomy" id="285453"/>
    <lineage>
        <taxon>Bacteria</taxon>
        <taxon>Bacillati</taxon>
        <taxon>Actinomycetota</taxon>
        <taxon>Actinomycetes</taxon>
        <taxon>Kitasatosporales</taxon>
        <taxon>Streptomycetaceae</taxon>
        <taxon>Streptomyces</taxon>
    </lineage>
</organism>